<dbReference type="EMBL" id="AP024702">
    <property type="protein sequence ID" value="BCX46563.1"/>
    <property type="molecule type" value="Genomic_DNA"/>
</dbReference>
<name>A0ABM7RB08_9BACT</name>
<gene>
    <name evidence="1" type="ORF">HAHE_04710</name>
</gene>
<reference evidence="1 2" key="1">
    <citation type="submission" date="2021-06" db="EMBL/GenBank/DDBJ databases">
        <title>Complete genome of Haloferula helveola possessing various polysaccharide degrading enzymes.</title>
        <authorList>
            <person name="Takami H."/>
            <person name="Huang C."/>
            <person name="Hamasaki K."/>
        </authorList>
    </citation>
    <scope>NUCLEOTIDE SEQUENCE [LARGE SCALE GENOMIC DNA]</scope>
    <source>
        <strain evidence="1 2">CN-1</strain>
    </source>
</reference>
<accession>A0ABM7RB08</accession>
<evidence type="ECO:0000313" key="1">
    <source>
        <dbReference type="EMBL" id="BCX46563.1"/>
    </source>
</evidence>
<evidence type="ECO:0000313" key="2">
    <source>
        <dbReference type="Proteomes" id="UP001374893"/>
    </source>
</evidence>
<sequence length="136" mass="14835">MSSVFSGAKPEGLHRLAADEVLFDDSVEDIRSARVIPDTLRVYDRDRAADTDAQAVGLGSENEWRTASEGGEPSFQMLPRRETDRRVAALRLRGIRAEENVALSASDTRGDRRGPKLFIQVGAHGTSFPSFAAMSS</sequence>
<proteinExistence type="predicted"/>
<protein>
    <submittedName>
        <fullName evidence="1">Uncharacterized protein</fullName>
    </submittedName>
</protein>
<keyword evidence="2" id="KW-1185">Reference proteome</keyword>
<dbReference type="Proteomes" id="UP001374893">
    <property type="component" value="Chromosome"/>
</dbReference>
<organism evidence="1 2">
    <name type="scientific">Haloferula helveola</name>
    <dbReference type="NCBI Taxonomy" id="490095"/>
    <lineage>
        <taxon>Bacteria</taxon>
        <taxon>Pseudomonadati</taxon>
        <taxon>Verrucomicrobiota</taxon>
        <taxon>Verrucomicrobiia</taxon>
        <taxon>Verrucomicrobiales</taxon>
        <taxon>Verrucomicrobiaceae</taxon>
        <taxon>Haloferula</taxon>
    </lineage>
</organism>